<name>A0A382KLS1_9ZZZZ</name>
<accession>A0A382KLS1</accession>
<proteinExistence type="predicted"/>
<sequence length="378" mass="43091">MGISASCPALIHIRYVILFLLDDRSSGKGTLEITVAKKTASKKKSRKRVKKKASKKATKKKAARKKTTKKKAAKKTASKRKAKKSPLTKAQIEEFQEAEARAIKFDWWNFPQFMVVADDLVEAGDKEWARKLYKIAESNAESSNDFRTIADSLAEILNDKKWAIRLYKKAERKAETVDDYSWLAGNLWATLDDKEWVKRLYKKVEGKAEHCETFRELADNLCELGDMEWARKVYKKAEDNAQGSSDYRSLAGSLRKTLGDKKWAKDVSEKSKDKAEAGKTISAASLFQLKSLDGVKLTKIYVCWNRIYERETCSGTYYFEDGTSEVGGSYNNNVVSGCLEFDEEESRNCVDNFEGLIQTLKDNDWLKYSEEFFNFSGT</sequence>
<dbReference type="EMBL" id="UINC01081362">
    <property type="protein sequence ID" value="SVC25136.1"/>
    <property type="molecule type" value="Genomic_DNA"/>
</dbReference>
<protein>
    <submittedName>
        <fullName evidence="2">Uncharacterized protein</fullName>
    </submittedName>
</protein>
<evidence type="ECO:0000313" key="2">
    <source>
        <dbReference type="EMBL" id="SVC25136.1"/>
    </source>
</evidence>
<reference evidence="2" key="1">
    <citation type="submission" date="2018-05" db="EMBL/GenBank/DDBJ databases">
        <authorList>
            <person name="Lanie J.A."/>
            <person name="Ng W.-L."/>
            <person name="Kazmierczak K.M."/>
            <person name="Andrzejewski T.M."/>
            <person name="Davidsen T.M."/>
            <person name="Wayne K.J."/>
            <person name="Tettelin H."/>
            <person name="Glass J.I."/>
            <person name="Rusch D."/>
            <person name="Podicherti R."/>
            <person name="Tsui H.-C.T."/>
            <person name="Winkler M.E."/>
        </authorList>
    </citation>
    <scope>NUCLEOTIDE SEQUENCE</scope>
</reference>
<evidence type="ECO:0000256" key="1">
    <source>
        <dbReference type="SAM" id="MobiDB-lite"/>
    </source>
</evidence>
<feature type="compositionally biased region" description="Basic residues" evidence="1">
    <location>
        <begin position="39"/>
        <end position="86"/>
    </location>
</feature>
<dbReference type="InterPro" id="IPR011990">
    <property type="entry name" value="TPR-like_helical_dom_sf"/>
</dbReference>
<feature type="region of interest" description="Disordered" evidence="1">
    <location>
        <begin position="39"/>
        <end position="89"/>
    </location>
</feature>
<feature type="non-terminal residue" evidence="2">
    <location>
        <position position="378"/>
    </location>
</feature>
<dbReference type="SUPFAM" id="SSF48452">
    <property type="entry name" value="TPR-like"/>
    <property type="match status" value="1"/>
</dbReference>
<gene>
    <name evidence="2" type="ORF">METZ01_LOCUS277990</name>
</gene>
<dbReference type="AlphaFoldDB" id="A0A382KLS1"/>
<organism evidence="2">
    <name type="scientific">marine metagenome</name>
    <dbReference type="NCBI Taxonomy" id="408172"/>
    <lineage>
        <taxon>unclassified sequences</taxon>
        <taxon>metagenomes</taxon>
        <taxon>ecological metagenomes</taxon>
    </lineage>
</organism>